<sequence>PDAAPGAVVEQFPEPYAVAEPGAPVDLVLSESPEDEPDAPGDTASGPATASEPDPKSDTDAGDEADDEPRERLGDRAEPIALEEVSGIGPTYAGRLREEGVQRVSRLAALDPDTVAKITRASTSRAEDWIEEAKRMAAAR</sequence>
<feature type="region of interest" description="Disordered" evidence="1">
    <location>
        <begin position="1"/>
        <end position="86"/>
    </location>
</feature>
<reference evidence="2 3" key="1">
    <citation type="journal article" date="2014" name="PLoS Genet.">
        <title>Phylogenetically driven sequencing of extremely halophilic archaea reveals strategies for static and dynamic osmo-response.</title>
        <authorList>
            <person name="Becker E.A."/>
            <person name="Seitzer P.M."/>
            <person name="Tritt A."/>
            <person name="Larsen D."/>
            <person name="Krusor M."/>
            <person name="Yao A.I."/>
            <person name="Wu D."/>
            <person name="Madern D."/>
            <person name="Eisen J.A."/>
            <person name="Darling A.E."/>
            <person name="Facciotti M.T."/>
        </authorList>
    </citation>
    <scope>NUCLEOTIDE SEQUENCE [LARGE SCALE GENOMIC DNA]</scope>
    <source>
        <strain evidence="2 3">JCM 14978</strain>
    </source>
</reference>
<dbReference type="EMBL" id="AOJH01000054">
    <property type="protein sequence ID" value="EMA64824.1"/>
    <property type="molecule type" value="Genomic_DNA"/>
</dbReference>
<dbReference type="InterPro" id="IPR010995">
    <property type="entry name" value="DNA_repair_Rad51/TF_NusA_a-hlx"/>
</dbReference>
<dbReference type="Gene3D" id="1.10.150.20">
    <property type="entry name" value="5' to 3' exonuclease, C-terminal subdomain"/>
    <property type="match status" value="1"/>
</dbReference>
<dbReference type="GO" id="GO:0000166">
    <property type="term" value="F:nucleotide binding"/>
    <property type="evidence" value="ECO:0007669"/>
    <property type="project" value="InterPro"/>
</dbReference>
<dbReference type="OrthoDB" id="202878at2157"/>
<protein>
    <submittedName>
        <fullName evidence="2">PASTA domain containing protein</fullName>
    </submittedName>
</protein>
<evidence type="ECO:0000313" key="2">
    <source>
        <dbReference type="EMBL" id="EMA64824.1"/>
    </source>
</evidence>
<comment type="caution">
    <text evidence="2">The sequence shown here is derived from an EMBL/GenBank/DDBJ whole genome shotgun (WGS) entry which is preliminary data.</text>
</comment>
<dbReference type="RefSeq" id="WP_008848414.1">
    <property type="nucleotide sequence ID" value="NZ_AOJH01000054.1"/>
</dbReference>
<dbReference type="Proteomes" id="UP000011546">
    <property type="component" value="Unassembled WGS sequence"/>
</dbReference>
<gene>
    <name evidence="2" type="ORF">C468_08459</name>
</gene>
<accession>M0P5L4</accession>
<name>M0P5L4_9EURY</name>
<dbReference type="PATRIC" id="fig|1230456.3.peg.1671"/>
<dbReference type="SUPFAM" id="SSF47794">
    <property type="entry name" value="Rad51 N-terminal domain-like"/>
    <property type="match status" value="1"/>
</dbReference>
<feature type="non-terminal residue" evidence="2">
    <location>
        <position position="1"/>
    </location>
</feature>
<dbReference type="Pfam" id="PF14520">
    <property type="entry name" value="HHH_5"/>
    <property type="match status" value="1"/>
</dbReference>
<feature type="compositionally biased region" description="Basic and acidic residues" evidence="1">
    <location>
        <begin position="69"/>
        <end position="78"/>
    </location>
</feature>
<evidence type="ECO:0000313" key="3">
    <source>
        <dbReference type="Proteomes" id="UP000011546"/>
    </source>
</evidence>
<proteinExistence type="predicted"/>
<keyword evidence="3" id="KW-1185">Reference proteome</keyword>
<organism evidence="2 3">
    <name type="scientific">Halorubrum kocurii JCM 14978</name>
    <dbReference type="NCBI Taxonomy" id="1230456"/>
    <lineage>
        <taxon>Archaea</taxon>
        <taxon>Methanobacteriati</taxon>
        <taxon>Methanobacteriota</taxon>
        <taxon>Stenosarchaea group</taxon>
        <taxon>Halobacteria</taxon>
        <taxon>Halobacteriales</taxon>
        <taxon>Haloferacaceae</taxon>
        <taxon>Halorubrum</taxon>
    </lineage>
</organism>
<evidence type="ECO:0000256" key="1">
    <source>
        <dbReference type="SAM" id="MobiDB-lite"/>
    </source>
</evidence>
<dbReference type="AlphaFoldDB" id="M0P5L4"/>